<dbReference type="EMBL" id="KQ420605">
    <property type="protein sequence ID" value="KOF79805.1"/>
    <property type="molecule type" value="Genomic_DNA"/>
</dbReference>
<proteinExistence type="predicted"/>
<evidence type="ECO:0000313" key="1">
    <source>
        <dbReference type="EMBL" id="KOF79805.1"/>
    </source>
</evidence>
<accession>A0A0L8GT59</accession>
<organism evidence="1">
    <name type="scientific">Octopus bimaculoides</name>
    <name type="common">California two-spotted octopus</name>
    <dbReference type="NCBI Taxonomy" id="37653"/>
    <lineage>
        <taxon>Eukaryota</taxon>
        <taxon>Metazoa</taxon>
        <taxon>Spiralia</taxon>
        <taxon>Lophotrochozoa</taxon>
        <taxon>Mollusca</taxon>
        <taxon>Cephalopoda</taxon>
        <taxon>Coleoidea</taxon>
        <taxon>Octopodiformes</taxon>
        <taxon>Octopoda</taxon>
        <taxon>Incirrata</taxon>
        <taxon>Octopodidae</taxon>
        <taxon>Octopus</taxon>
    </lineage>
</organism>
<name>A0A0L8GT59_OCTBM</name>
<dbReference type="AlphaFoldDB" id="A0A0L8GT59"/>
<protein>
    <submittedName>
        <fullName evidence="1">Uncharacterized protein</fullName>
    </submittedName>
</protein>
<gene>
    <name evidence="1" type="ORF">OCBIM_22028943mg</name>
</gene>
<sequence>MNRLLQNNIVIIFNIKLLQLTTSNFFKNQDWATSFLQTFIKTKFHEKLQELYFYVLQTIIKCKRSISCRK</sequence>
<reference evidence="1" key="1">
    <citation type="submission" date="2015-07" db="EMBL/GenBank/DDBJ databases">
        <title>MeaNS - Measles Nucleotide Surveillance Program.</title>
        <authorList>
            <person name="Tran T."/>
            <person name="Druce J."/>
        </authorList>
    </citation>
    <scope>NUCLEOTIDE SEQUENCE</scope>
    <source>
        <strain evidence="1">UCB-OBI-ISO-001</strain>
        <tissue evidence="1">Gonad</tissue>
    </source>
</reference>